<dbReference type="EMBL" id="CP002345">
    <property type="protein sequence ID" value="ADQ80966.1"/>
    <property type="molecule type" value="Genomic_DNA"/>
</dbReference>
<dbReference type="AlphaFoldDB" id="E4T8C2"/>
<gene>
    <name evidence="2" type="ordered locus">Palpr_2837</name>
</gene>
<evidence type="ECO:0000313" key="3">
    <source>
        <dbReference type="Proteomes" id="UP000008718"/>
    </source>
</evidence>
<feature type="transmembrane region" description="Helical" evidence="1">
    <location>
        <begin position="15"/>
        <end position="37"/>
    </location>
</feature>
<protein>
    <submittedName>
        <fullName evidence="2">Uncharacterized protein</fullName>
    </submittedName>
</protein>
<sequence length="38" mass="4700">MYKQLIFQIRFKGMLMLYFVYVLNFATFVSFFCSELIF</sequence>
<evidence type="ECO:0000313" key="2">
    <source>
        <dbReference type="EMBL" id="ADQ80966.1"/>
    </source>
</evidence>
<dbReference type="KEGG" id="ppn:Palpr_2837"/>
<keyword evidence="1" id="KW-0812">Transmembrane</keyword>
<dbReference type="HOGENOM" id="CLU_3331039_0_0_10"/>
<proteinExistence type="predicted"/>
<dbReference type="Proteomes" id="UP000008718">
    <property type="component" value="Chromosome"/>
</dbReference>
<keyword evidence="1" id="KW-1133">Transmembrane helix</keyword>
<dbReference type="STRING" id="694427.Palpr_2837"/>
<accession>E4T8C2</accession>
<evidence type="ECO:0000256" key="1">
    <source>
        <dbReference type="SAM" id="Phobius"/>
    </source>
</evidence>
<reference key="1">
    <citation type="submission" date="2010-11" db="EMBL/GenBank/DDBJ databases">
        <title>The complete genome of Paludibacter propionicigenes DSM 17365.</title>
        <authorList>
            <consortium name="US DOE Joint Genome Institute (JGI-PGF)"/>
            <person name="Lucas S."/>
            <person name="Copeland A."/>
            <person name="Lapidus A."/>
            <person name="Bruce D."/>
            <person name="Goodwin L."/>
            <person name="Pitluck S."/>
            <person name="Kyrpides N."/>
            <person name="Mavromatis K."/>
            <person name="Ivanova N."/>
            <person name="Munk A.C."/>
            <person name="Brettin T."/>
            <person name="Detter J.C."/>
            <person name="Han C."/>
            <person name="Tapia R."/>
            <person name="Land M."/>
            <person name="Hauser L."/>
            <person name="Markowitz V."/>
            <person name="Cheng J.-F."/>
            <person name="Hugenholtz P."/>
            <person name="Woyke T."/>
            <person name="Wu D."/>
            <person name="Gronow S."/>
            <person name="Wellnitz S."/>
            <person name="Brambilla E."/>
            <person name="Klenk H.-P."/>
            <person name="Eisen J.A."/>
        </authorList>
    </citation>
    <scope>NUCLEOTIDE SEQUENCE</scope>
    <source>
        <strain>WB4</strain>
    </source>
</reference>
<name>E4T8C2_PALPW</name>
<keyword evidence="1" id="KW-0472">Membrane</keyword>
<keyword evidence="3" id="KW-1185">Reference proteome</keyword>
<organism evidence="2 3">
    <name type="scientific">Paludibacter propionicigenes (strain DSM 17365 / JCM 13257 / WB4)</name>
    <dbReference type="NCBI Taxonomy" id="694427"/>
    <lineage>
        <taxon>Bacteria</taxon>
        <taxon>Pseudomonadati</taxon>
        <taxon>Bacteroidota</taxon>
        <taxon>Bacteroidia</taxon>
        <taxon>Bacteroidales</taxon>
        <taxon>Paludibacteraceae</taxon>
        <taxon>Paludibacter</taxon>
    </lineage>
</organism>
<reference evidence="2 3" key="2">
    <citation type="journal article" date="2011" name="Stand. Genomic Sci.">
        <title>Complete genome sequence of Paludibacter propionicigenes type strain (WB4).</title>
        <authorList>
            <person name="Gronow S."/>
            <person name="Munk C."/>
            <person name="Lapidus A."/>
            <person name="Nolan M."/>
            <person name="Lucas S."/>
            <person name="Hammon N."/>
            <person name="Deshpande S."/>
            <person name="Cheng J.F."/>
            <person name="Tapia R."/>
            <person name="Han C."/>
            <person name="Goodwin L."/>
            <person name="Pitluck S."/>
            <person name="Liolios K."/>
            <person name="Ivanova N."/>
            <person name="Mavromatis K."/>
            <person name="Mikhailova N."/>
            <person name="Pati A."/>
            <person name="Chen A."/>
            <person name="Palaniappan K."/>
            <person name="Land M."/>
            <person name="Hauser L."/>
            <person name="Chang Y.J."/>
            <person name="Jeffries C.D."/>
            <person name="Brambilla E."/>
            <person name="Rohde M."/>
            <person name="Goker M."/>
            <person name="Detter J.C."/>
            <person name="Woyke T."/>
            <person name="Bristow J."/>
            <person name="Eisen J.A."/>
            <person name="Markowitz V."/>
            <person name="Hugenholtz P."/>
            <person name="Kyrpides N.C."/>
            <person name="Klenk H.P."/>
        </authorList>
    </citation>
    <scope>NUCLEOTIDE SEQUENCE [LARGE SCALE GENOMIC DNA]</scope>
    <source>
        <strain evidence="3">DSM 17365 / JCM 13257 / WB4</strain>
    </source>
</reference>